<feature type="region of interest" description="Disordered" evidence="4">
    <location>
        <begin position="1"/>
        <end position="20"/>
    </location>
</feature>
<dbReference type="InterPro" id="IPR014636">
    <property type="entry name" value="RNaseH/PGlycerate_mutase"/>
</dbReference>
<dbReference type="Proteomes" id="UP000572680">
    <property type="component" value="Unassembled WGS sequence"/>
</dbReference>
<dbReference type="GO" id="GO:0005737">
    <property type="term" value="C:cytoplasm"/>
    <property type="evidence" value="ECO:0007669"/>
    <property type="project" value="TreeGrafter"/>
</dbReference>
<keyword evidence="7" id="KW-1185">Reference proteome</keyword>
<dbReference type="SMART" id="SM00855">
    <property type="entry name" value="PGAM"/>
    <property type="match status" value="1"/>
</dbReference>
<dbReference type="GO" id="GO:0004523">
    <property type="term" value="F:RNA-DNA hybrid ribonuclease activity"/>
    <property type="evidence" value="ECO:0007669"/>
    <property type="project" value="InterPro"/>
</dbReference>
<evidence type="ECO:0000256" key="3">
    <source>
        <dbReference type="PIRSR" id="PIRSR613078-2"/>
    </source>
</evidence>
<accession>A0A7W3QLV4</accession>
<evidence type="ECO:0000256" key="2">
    <source>
        <dbReference type="PIRSR" id="PIRSR613078-1"/>
    </source>
</evidence>
<dbReference type="InterPro" id="IPR036397">
    <property type="entry name" value="RNaseH_sf"/>
</dbReference>
<evidence type="ECO:0000313" key="7">
    <source>
        <dbReference type="Proteomes" id="UP000572680"/>
    </source>
</evidence>
<sequence length="369" mass="39070">MTPHLVVEADGGSRGNPGPAGYGALVRDPETGEALAEVAEAIGHATNNVAEYRGLIAGLRAAAALAPGARLTVRMDSKLVVEQMSGRWKIKHPDMVPLAAAAREAAADFPAVTYEWIPRARNADADRLANEAMDAAARGEEWSRSDTGVPTREVPAGDTAAWSTATTAPLTTVLLRHGETPLSVEKRFAGVGDHPLTDNGVAQARAAALALKDAGVEVIVSSPLTRCRATAAEVAAVTGLGVETDEGLRETDFGAWEGLTFAEVGERWPDELKRWLADPKVAPPGGESFTTVARRVRSSLDRLRERHGGRTVLVVSHVTPIKLLVREALGAPLASLYRMHLDTAALSSIAWYADGPASLRSFNDTHHLG</sequence>
<evidence type="ECO:0000256" key="4">
    <source>
        <dbReference type="SAM" id="MobiDB-lite"/>
    </source>
</evidence>
<evidence type="ECO:0000256" key="1">
    <source>
        <dbReference type="PIRSR" id="PIRSR036922-1"/>
    </source>
</evidence>
<dbReference type="InterPro" id="IPR012337">
    <property type="entry name" value="RNaseH-like_sf"/>
</dbReference>
<dbReference type="Pfam" id="PF00300">
    <property type="entry name" value="His_Phos_1"/>
    <property type="match status" value="1"/>
</dbReference>
<dbReference type="GO" id="GO:0016791">
    <property type="term" value="F:phosphatase activity"/>
    <property type="evidence" value="ECO:0007669"/>
    <property type="project" value="TreeGrafter"/>
</dbReference>
<dbReference type="EMBL" id="JACJIA010000004">
    <property type="protein sequence ID" value="MBA8951882.1"/>
    <property type="molecule type" value="Genomic_DNA"/>
</dbReference>
<feature type="active site" description="Tele-phosphohistidine intermediate" evidence="1">
    <location>
        <position position="177"/>
    </location>
</feature>
<evidence type="ECO:0000259" key="5">
    <source>
        <dbReference type="PROSITE" id="PS50879"/>
    </source>
</evidence>
<organism evidence="6 7">
    <name type="scientific">Actinomadura namibiensis</name>
    <dbReference type="NCBI Taxonomy" id="182080"/>
    <lineage>
        <taxon>Bacteria</taxon>
        <taxon>Bacillati</taxon>
        <taxon>Actinomycetota</taxon>
        <taxon>Actinomycetes</taxon>
        <taxon>Streptosporangiales</taxon>
        <taxon>Thermomonosporaceae</taxon>
        <taxon>Actinomadura</taxon>
    </lineage>
</organism>
<dbReference type="PROSITE" id="PS50879">
    <property type="entry name" value="RNASE_H_1"/>
    <property type="match status" value="1"/>
</dbReference>
<dbReference type="InterPro" id="IPR002156">
    <property type="entry name" value="RNaseH_domain"/>
</dbReference>
<dbReference type="CDD" id="cd07067">
    <property type="entry name" value="HP_PGM_like"/>
    <property type="match status" value="1"/>
</dbReference>
<keyword evidence="6" id="KW-0413">Isomerase</keyword>
<feature type="binding site" evidence="3">
    <location>
        <position position="226"/>
    </location>
    <ligand>
        <name>substrate</name>
    </ligand>
</feature>
<dbReference type="PANTHER" id="PTHR48100:SF62">
    <property type="entry name" value="GLUCOSYL-3-PHOSPHOGLYCERATE PHOSPHATASE"/>
    <property type="match status" value="1"/>
</dbReference>
<dbReference type="EC" id="5.4.2.12" evidence="6"/>
<proteinExistence type="predicted"/>
<feature type="active site" description="Proton donor/acceptor; for phosphatase activity" evidence="1">
    <location>
        <position position="250"/>
    </location>
</feature>
<gene>
    <name evidence="6" type="ORF">HNR61_003522</name>
</gene>
<dbReference type="SUPFAM" id="SSF53098">
    <property type="entry name" value="Ribonuclease H-like"/>
    <property type="match status" value="1"/>
</dbReference>
<dbReference type="PANTHER" id="PTHR48100">
    <property type="entry name" value="BROAD-SPECIFICITY PHOSPHATASE YOR283W-RELATED"/>
    <property type="match status" value="1"/>
</dbReference>
<protein>
    <submittedName>
        <fullName evidence="6">Putative phosphoglycerate mutase</fullName>
        <ecNumber evidence="6">5.4.2.12</ecNumber>
    </submittedName>
</protein>
<dbReference type="CDD" id="cd09279">
    <property type="entry name" value="RNase_HI_like"/>
    <property type="match status" value="1"/>
</dbReference>
<dbReference type="NCBIfam" id="NF005567">
    <property type="entry name" value="PRK07238.1"/>
    <property type="match status" value="1"/>
</dbReference>
<dbReference type="InterPro" id="IPR013078">
    <property type="entry name" value="His_Pase_superF_clade-1"/>
</dbReference>
<dbReference type="GO" id="GO:0004619">
    <property type="term" value="F:phosphoglycerate mutase activity"/>
    <property type="evidence" value="ECO:0007669"/>
    <property type="project" value="UniProtKB-EC"/>
</dbReference>
<evidence type="ECO:0000313" key="6">
    <source>
        <dbReference type="EMBL" id="MBA8951882.1"/>
    </source>
</evidence>
<dbReference type="AlphaFoldDB" id="A0A7W3QLV4"/>
<feature type="active site" description="Proton donor/acceptor" evidence="2">
    <location>
        <position position="250"/>
    </location>
</feature>
<name>A0A7W3QLV4_ACTNM</name>
<dbReference type="Gene3D" id="3.40.50.1240">
    <property type="entry name" value="Phosphoglycerate mutase-like"/>
    <property type="match status" value="1"/>
</dbReference>
<dbReference type="RefSeq" id="WP_182844193.1">
    <property type="nucleotide sequence ID" value="NZ_JACJIA010000004.1"/>
</dbReference>
<dbReference type="InterPro" id="IPR029033">
    <property type="entry name" value="His_PPase_superfam"/>
</dbReference>
<comment type="caution">
    <text evidence="6">The sequence shown here is derived from an EMBL/GenBank/DDBJ whole genome shotgun (WGS) entry which is preliminary data.</text>
</comment>
<dbReference type="SUPFAM" id="SSF53254">
    <property type="entry name" value="Phosphoglycerate mutase-like"/>
    <property type="match status" value="1"/>
</dbReference>
<dbReference type="GO" id="GO:0003676">
    <property type="term" value="F:nucleic acid binding"/>
    <property type="evidence" value="ECO:0007669"/>
    <property type="project" value="InterPro"/>
</dbReference>
<dbReference type="PIRSF" id="PIRSF036922">
    <property type="entry name" value="RNaseH_PGAM"/>
    <property type="match status" value="1"/>
</dbReference>
<feature type="domain" description="RNase H type-1" evidence="5">
    <location>
        <begin position="1"/>
        <end position="142"/>
    </location>
</feature>
<dbReference type="InterPro" id="IPR050275">
    <property type="entry name" value="PGM_Phosphatase"/>
</dbReference>
<reference evidence="6 7" key="1">
    <citation type="submission" date="2020-08" db="EMBL/GenBank/DDBJ databases">
        <title>Genomic Encyclopedia of Type Strains, Phase IV (KMG-IV): sequencing the most valuable type-strain genomes for metagenomic binning, comparative biology and taxonomic classification.</title>
        <authorList>
            <person name="Goeker M."/>
        </authorList>
    </citation>
    <scope>NUCLEOTIDE SEQUENCE [LARGE SCALE GENOMIC DNA]</scope>
    <source>
        <strain evidence="6 7">DSM 44197</strain>
    </source>
</reference>
<dbReference type="Pfam" id="PF13456">
    <property type="entry name" value="RVT_3"/>
    <property type="match status" value="1"/>
</dbReference>
<dbReference type="Gene3D" id="3.30.420.10">
    <property type="entry name" value="Ribonuclease H-like superfamily/Ribonuclease H"/>
    <property type="match status" value="1"/>
</dbReference>